<sequence length="440" mass="50094">MLTNKKNQGLIIFYFNELSIFVLEKIIIMNKQLLTLFLGVVVSLKVSAQDKYEKGYIINDAGEKIEGSIKNPDWKNTPSQIEFRGDASSSAKSYSIVNIKEFEIEGKAKYVKAEVDVDMSSDDMSSLSDMETPAFTKKVVFLKTIVEGKHTLYRYNNENVSRFFYMSDGKIVPLVYKRYLISDSKIAKNNTYINQLQSFSDCESITSSQISNVEYNESGLKKLFIKLNTCGNESAGYKSFDQKTNRKFFHLSVRPGINFSSLDINNKAANNVFDSDYGRKTTFRIGIEGEFVLPLNNDRWTIIAEPTYQYFKSDKKEVFTTTILGEKVSNTASVKYSSIEIPVGVRYYAVLNNTSKLFFNASAIFDIPMGDSKVTYNIHRFVTEEYKIDSGINLGFGVGYKYNNKYSAEFNIRTKRDLLKGGQNDATYQTFSIILGYTLF</sequence>
<keyword evidence="4" id="KW-1185">Reference proteome</keyword>
<proteinExistence type="predicted"/>
<gene>
    <name evidence="3" type="ORF">NCTC13492_02373</name>
    <name evidence="2" type="ORF">SAMN05421542_4476</name>
</gene>
<reference evidence="3 5" key="2">
    <citation type="submission" date="2018-06" db="EMBL/GenBank/DDBJ databases">
        <authorList>
            <consortium name="Pathogen Informatics"/>
            <person name="Doyle S."/>
        </authorList>
    </citation>
    <scope>NUCLEOTIDE SEQUENCE [LARGE SCALE GENOMIC DNA]</scope>
    <source>
        <strain evidence="3 5">NCTC13492</strain>
    </source>
</reference>
<protein>
    <submittedName>
        <fullName evidence="2">Outer membrane protein beta-barrel domain-containing protein</fullName>
    </submittedName>
</protein>
<dbReference type="Proteomes" id="UP000251670">
    <property type="component" value="Unassembled WGS sequence"/>
</dbReference>
<dbReference type="Pfam" id="PF13568">
    <property type="entry name" value="OMP_b-brl_2"/>
    <property type="match status" value="1"/>
</dbReference>
<organism evidence="3 5">
    <name type="scientific">Chryseobacterium jejuense</name>
    <dbReference type="NCBI Taxonomy" id="445960"/>
    <lineage>
        <taxon>Bacteria</taxon>
        <taxon>Pseudomonadati</taxon>
        <taxon>Bacteroidota</taxon>
        <taxon>Flavobacteriia</taxon>
        <taxon>Flavobacteriales</taxon>
        <taxon>Weeksellaceae</taxon>
        <taxon>Chryseobacterium group</taxon>
        <taxon>Chryseobacterium</taxon>
    </lineage>
</organism>
<evidence type="ECO:0000313" key="2">
    <source>
        <dbReference type="EMBL" id="SDJ82032.1"/>
    </source>
</evidence>
<evidence type="ECO:0000313" key="4">
    <source>
        <dbReference type="Proteomes" id="UP000199426"/>
    </source>
</evidence>
<feature type="domain" description="Outer membrane protein beta-barrel" evidence="1">
    <location>
        <begin position="241"/>
        <end position="405"/>
    </location>
</feature>
<dbReference type="Proteomes" id="UP000199426">
    <property type="component" value="Unassembled WGS sequence"/>
</dbReference>
<dbReference type="AlphaFoldDB" id="A0A2X2WS89"/>
<accession>A0A2X2WS89</accession>
<dbReference type="EMBL" id="UAWB01000004">
    <property type="protein sequence ID" value="SQB43638.1"/>
    <property type="molecule type" value="Genomic_DNA"/>
</dbReference>
<evidence type="ECO:0000259" key="1">
    <source>
        <dbReference type="Pfam" id="PF13568"/>
    </source>
</evidence>
<dbReference type="InterPro" id="IPR025665">
    <property type="entry name" value="Beta-barrel_OMP_2"/>
</dbReference>
<dbReference type="OrthoDB" id="921445at2"/>
<dbReference type="EMBL" id="FNEG01000009">
    <property type="protein sequence ID" value="SDJ82032.1"/>
    <property type="molecule type" value="Genomic_DNA"/>
</dbReference>
<name>A0A2X2WS89_CHRJE</name>
<evidence type="ECO:0000313" key="5">
    <source>
        <dbReference type="Proteomes" id="UP000251670"/>
    </source>
</evidence>
<reference evidence="2 4" key="1">
    <citation type="submission" date="2016-10" db="EMBL/GenBank/DDBJ databases">
        <authorList>
            <person name="Varghese N."/>
            <person name="Submissions S."/>
        </authorList>
    </citation>
    <scope>NUCLEOTIDE SEQUENCE [LARGE SCALE GENOMIC DNA]</scope>
    <source>
        <strain evidence="2 4">DSM 19299</strain>
    </source>
</reference>
<evidence type="ECO:0000313" key="3">
    <source>
        <dbReference type="EMBL" id="SQB43638.1"/>
    </source>
</evidence>
<dbReference type="STRING" id="445960.SAMN05421542_4476"/>